<protein>
    <recommendedName>
        <fullName evidence="2">Peptidase C14 caspase domain-containing protein</fullName>
    </recommendedName>
</protein>
<dbReference type="AlphaFoldDB" id="A0A8H3IF12"/>
<feature type="region of interest" description="Disordered" evidence="1">
    <location>
        <begin position="447"/>
        <end position="466"/>
    </location>
</feature>
<comment type="caution">
    <text evidence="3">The sequence shown here is derived from an EMBL/GenBank/DDBJ whole genome shotgun (WGS) entry which is preliminary data.</text>
</comment>
<evidence type="ECO:0000256" key="1">
    <source>
        <dbReference type="SAM" id="MobiDB-lite"/>
    </source>
</evidence>
<feature type="region of interest" description="Disordered" evidence="1">
    <location>
        <begin position="281"/>
        <end position="301"/>
    </location>
</feature>
<keyword evidence="4" id="KW-1185">Reference proteome</keyword>
<feature type="domain" description="Peptidase C14 caspase" evidence="2">
    <location>
        <begin position="79"/>
        <end position="191"/>
    </location>
</feature>
<feature type="compositionally biased region" description="Polar residues" evidence="1">
    <location>
        <begin position="291"/>
        <end position="301"/>
    </location>
</feature>
<reference evidence="3" key="1">
    <citation type="submission" date="2021-03" db="EMBL/GenBank/DDBJ databases">
        <authorList>
            <person name="Tagirdzhanova G."/>
        </authorList>
    </citation>
    <scope>NUCLEOTIDE SEQUENCE</scope>
</reference>
<dbReference type="OrthoDB" id="4760831at2759"/>
<evidence type="ECO:0000313" key="4">
    <source>
        <dbReference type="Proteomes" id="UP000664203"/>
    </source>
</evidence>
<dbReference type="Proteomes" id="UP000664203">
    <property type="component" value="Unassembled WGS sequence"/>
</dbReference>
<evidence type="ECO:0000259" key="2">
    <source>
        <dbReference type="Pfam" id="PF00656"/>
    </source>
</evidence>
<dbReference type="EMBL" id="CAJPDR010000088">
    <property type="protein sequence ID" value="CAF9916118.1"/>
    <property type="molecule type" value="Genomic_DNA"/>
</dbReference>
<dbReference type="GO" id="GO:0004197">
    <property type="term" value="F:cysteine-type endopeptidase activity"/>
    <property type="evidence" value="ECO:0007669"/>
    <property type="project" value="InterPro"/>
</dbReference>
<organism evidence="3 4">
    <name type="scientific">Alectoria fallacina</name>
    <dbReference type="NCBI Taxonomy" id="1903189"/>
    <lineage>
        <taxon>Eukaryota</taxon>
        <taxon>Fungi</taxon>
        <taxon>Dikarya</taxon>
        <taxon>Ascomycota</taxon>
        <taxon>Pezizomycotina</taxon>
        <taxon>Lecanoromycetes</taxon>
        <taxon>OSLEUM clade</taxon>
        <taxon>Lecanoromycetidae</taxon>
        <taxon>Lecanorales</taxon>
        <taxon>Lecanorineae</taxon>
        <taxon>Parmeliaceae</taxon>
        <taxon>Alectoria</taxon>
    </lineage>
</organism>
<proteinExistence type="predicted"/>
<dbReference type="InterPro" id="IPR011600">
    <property type="entry name" value="Pept_C14_caspase"/>
</dbReference>
<feature type="region of interest" description="Disordered" evidence="1">
    <location>
        <begin position="1"/>
        <end position="23"/>
    </location>
</feature>
<evidence type="ECO:0000313" key="3">
    <source>
        <dbReference type="EMBL" id="CAF9916118.1"/>
    </source>
</evidence>
<accession>A0A8H3IF12</accession>
<sequence length="466" mass="52366">MDDDTRSPLAMNPAINLPPEPSTVNYEAQDERVDSEYQVLWSDIMDLGDYKNSSRYTNVEVLLLCWAANCDDLTIKDEVGRLKRTFEDRFNYNAQLEYLEASTKQTLQVQVNKIVANFVGSHDERNTLLIVYYAGHGKPGNYYGSLEFFGQLSENDRQKRLDTLVWNKTEKLLMDAGADVLEIFDCCYAGNLSLTRGENRLFEFLGATKEMATTPVPGKDSFTSALIYALESLVEEKGRFTTVELLRKIKLHAPDFPKDQTPVLSDRKDDVLAGRIMLHPLHKPQKDGSPTELSSEGNTNLNPFKRHTVTLHFDFGDQPSPAHVEMLGRQLNQVFERFTLGVHRVRWGGMKRSLAGRAVGSFRAAGLKRTRRASMESREVALDDGSSESRSVEDNLALLTPSPSNGDSPRLMEFTATGSIVINPPNLSANSLSRSLELTEECEGHIEDRGRLHKKQRSGVDRRDSS</sequence>
<gene>
    <name evidence="3" type="ORF">ALECFALPRED_010524</name>
</gene>
<feature type="region of interest" description="Disordered" evidence="1">
    <location>
        <begin position="375"/>
        <end position="408"/>
    </location>
</feature>
<name>A0A8H3IF12_9LECA</name>
<dbReference type="Pfam" id="PF00656">
    <property type="entry name" value="Peptidase_C14"/>
    <property type="match status" value="1"/>
</dbReference>
<dbReference type="Gene3D" id="3.40.50.1460">
    <property type="match status" value="1"/>
</dbReference>
<dbReference type="GO" id="GO:0006508">
    <property type="term" value="P:proteolysis"/>
    <property type="evidence" value="ECO:0007669"/>
    <property type="project" value="InterPro"/>
</dbReference>